<evidence type="ECO:0000313" key="1">
    <source>
        <dbReference type="EMBL" id="KPQ41977.1"/>
    </source>
</evidence>
<proteinExistence type="predicted"/>
<dbReference type="EMBL" id="LKCM01000281">
    <property type="protein sequence ID" value="KPQ41977.1"/>
    <property type="molecule type" value="Genomic_DNA"/>
</dbReference>
<comment type="caution">
    <text evidence="1">The sequence shown here is derived from an EMBL/GenBank/DDBJ whole genome shotgun (WGS) entry which is preliminary data.</text>
</comment>
<dbReference type="Proteomes" id="UP000050360">
    <property type="component" value="Unassembled WGS sequence"/>
</dbReference>
<dbReference type="AlphaFoldDB" id="A0A0P7ZBM3"/>
<gene>
    <name evidence="1" type="ORF">MPEBLZ_03503</name>
</gene>
<name>A0A0P7ZBM3_9EURY</name>
<accession>A0A0P7ZBM3</accession>
<evidence type="ECO:0000313" key="2">
    <source>
        <dbReference type="Proteomes" id="UP000050360"/>
    </source>
</evidence>
<protein>
    <submittedName>
        <fullName evidence="1">Uncharacterized protein</fullName>
    </submittedName>
</protein>
<reference evidence="1 2" key="1">
    <citation type="submission" date="2015-09" db="EMBL/GenBank/DDBJ databases">
        <title>A metagenomics-based metabolic model of nitrate-dependent anaerobic oxidation of methane by Methanoperedens-like archaea.</title>
        <authorList>
            <person name="Arshad A."/>
            <person name="Speth D.R."/>
            <person name="De Graaf R.M."/>
            <person name="Op Den Camp H.J."/>
            <person name="Jetten M.S."/>
            <person name="Welte C.U."/>
        </authorList>
    </citation>
    <scope>NUCLEOTIDE SEQUENCE [LARGE SCALE GENOMIC DNA]</scope>
</reference>
<organism evidence="1 2">
    <name type="scientific">Candidatus Methanoperedens nitratireducens</name>
    <dbReference type="NCBI Taxonomy" id="1392998"/>
    <lineage>
        <taxon>Archaea</taxon>
        <taxon>Methanobacteriati</taxon>
        <taxon>Methanobacteriota</taxon>
        <taxon>Stenosarchaea group</taxon>
        <taxon>Methanomicrobia</taxon>
        <taxon>Methanosarcinales</taxon>
        <taxon>ANME-2 cluster</taxon>
        <taxon>Candidatus Methanoperedentaceae</taxon>
        <taxon>Candidatus Methanoperedens</taxon>
    </lineage>
</organism>
<sequence length="118" mass="13904">MTTKKKLSDHIREHGTRMCIECRSHEIDTFHRIYITGELFSFPYCRQCGLVQWRIVPGYHLTLEKLYELYLKLADKFGLPKEKTLSGLEYIKKRKGEEGYSNDLEILEEIIGKSYVGQ</sequence>